<evidence type="ECO:0000313" key="2">
    <source>
        <dbReference type="EMBL" id="SEK70996.1"/>
    </source>
</evidence>
<accession>A0A1H7J8N3</accession>
<protein>
    <submittedName>
        <fullName evidence="2">Catechol 2,3-dioxygenase</fullName>
    </submittedName>
</protein>
<proteinExistence type="predicted"/>
<keyword evidence="2" id="KW-0223">Dioxygenase</keyword>
<keyword evidence="3" id="KW-1185">Reference proteome</keyword>
<dbReference type="PROSITE" id="PS51819">
    <property type="entry name" value="VOC"/>
    <property type="match status" value="1"/>
</dbReference>
<organism evidence="2 3">
    <name type="scientific">Jannaschia helgolandensis</name>
    <dbReference type="NCBI Taxonomy" id="188906"/>
    <lineage>
        <taxon>Bacteria</taxon>
        <taxon>Pseudomonadati</taxon>
        <taxon>Pseudomonadota</taxon>
        <taxon>Alphaproteobacteria</taxon>
        <taxon>Rhodobacterales</taxon>
        <taxon>Roseobacteraceae</taxon>
        <taxon>Jannaschia</taxon>
    </lineage>
</organism>
<evidence type="ECO:0000259" key="1">
    <source>
        <dbReference type="PROSITE" id="PS51819"/>
    </source>
</evidence>
<dbReference type="InterPro" id="IPR037523">
    <property type="entry name" value="VOC_core"/>
</dbReference>
<dbReference type="STRING" id="188906.SAMN04488526_1295"/>
<dbReference type="InterPro" id="IPR004360">
    <property type="entry name" value="Glyas_Fos-R_dOase_dom"/>
</dbReference>
<dbReference type="InterPro" id="IPR029068">
    <property type="entry name" value="Glyas_Bleomycin-R_OHBP_Dase"/>
</dbReference>
<keyword evidence="2" id="KW-0560">Oxidoreductase</keyword>
<dbReference type="SUPFAM" id="SSF54593">
    <property type="entry name" value="Glyoxalase/Bleomycin resistance protein/Dihydroxybiphenyl dioxygenase"/>
    <property type="match status" value="1"/>
</dbReference>
<dbReference type="EMBL" id="FNZQ01000001">
    <property type="protein sequence ID" value="SEK70996.1"/>
    <property type="molecule type" value="Genomic_DNA"/>
</dbReference>
<evidence type="ECO:0000313" key="3">
    <source>
        <dbReference type="Proteomes" id="UP000199283"/>
    </source>
</evidence>
<dbReference type="Pfam" id="PF00903">
    <property type="entry name" value="Glyoxalase"/>
    <property type="match status" value="1"/>
</dbReference>
<dbReference type="Proteomes" id="UP000199283">
    <property type="component" value="Unassembled WGS sequence"/>
</dbReference>
<feature type="domain" description="VOC" evidence="1">
    <location>
        <begin position="2"/>
        <end position="122"/>
    </location>
</feature>
<dbReference type="Gene3D" id="3.10.180.10">
    <property type="entry name" value="2,3-Dihydroxybiphenyl 1,2-Dioxygenase, domain 1"/>
    <property type="match status" value="1"/>
</dbReference>
<dbReference type="AlphaFoldDB" id="A0A1H7J8N3"/>
<reference evidence="2 3" key="1">
    <citation type="submission" date="2016-10" db="EMBL/GenBank/DDBJ databases">
        <authorList>
            <person name="de Groot N.N."/>
        </authorList>
    </citation>
    <scope>NUCLEOTIDE SEQUENCE [LARGE SCALE GENOMIC DNA]</scope>
    <source>
        <strain evidence="2 3">DSM 14858</strain>
    </source>
</reference>
<dbReference type="PANTHER" id="PTHR36437:SF2">
    <property type="entry name" value="GLYOXALASE_BLEOMYCIN RESISTANCE PROTEIN_DIOXYGENASE"/>
    <property type="match status" value="1"/>
</dbReference>
<dbReference type="PANTHER" id="PTHR36437">
    <property type="entry name" value="GLYOXALASE/BLEOMYCIN RESISTANCE PROTEIN/DIOXYGENASE"/>
    <property type="match status" value="1"/>
</dbReference>
<dbReference type="GO" id="GO:0051213">
    <property type="term" value="F:dioxygenase activity"/>
    <property type="evidence" value="ECO:0007669"/>
    <property type="project" value="UniProtKB-KW"/>
</dbReference>
<dbReference type="RefSeq" id="WP_092760783.1">
    <property type="nucleotide sequence ID" value="NZ_FNZQ01000001.1"/>
</dbReference>
<name>A0A1H7J8N3_9RHOB</name>
<sequence length="123" mass="13681">MKLGSFAYLVPDYDKGLAFFVDGLGFKLVEDIDQGRKRWVTVRCGPISLVFARADTDAQVAAIGQQFGGRVGLFLKTTNFARDARKIEKAGGVFEEAVRSESYGKVAVWRDPFGTRWDLIEPT</sequence>
<gene>
    <name evidence="2" type="ORF">SAMN04488526_1295</name>
</gene>
<dbReference type="OrthoDB" id="9794917at2"/>